<dbReference type="eggNOG" id="ENOG502S620">
    <property type="taxonomic scope" value="Eukaryota"/>
</dbReference>
<dbReference type="InterPro" id="IPR003615">
    <property type="entry name" value="HNH_nuc"/>
</dbReference>
<dbReference type="HOGENOM" id="CLU_039755_1_0_1"/>
<dbReference type="RefSeq" id="XP_013959923.1">
    <property type="nucleotide sequence ID" value="XM_014104448.1"/>
</dbReference>
<dbReference type="GeneID" id="25791415"/>
<proteinExistence type="predicted"/>
<dbReference type="InParanoid" id="G9MJR0"/>
<protein>
    <recommendedName>
        <fullName evidence="1">HNH nuclease domain-containing protein</fullName>
    </recommendedName>
</protein>
<feature type="domain" description="HNH nuclease" evidence="1">
    <location>
        <begin position="178"/>
        <end position="255"/>
    </location>
</feature>
<keyword evidence="3" id="KW-1185">Reference proteome</keyword>
<evidence type="ECO:0000259" key="1">
    <source>
        <dbReference type="Pfam" id="PF13391"/>
    </source>
</evidence>
<evidence type="ECO:0000313" key="2">
    <source>
        <dbReference type="EMBL" id="EHK25722.1"/>
    </source>
</evidence>
<comment type="caution">
    <text evidence="2">The sequence shown here is derived from an EMBL/GenBank/DDBJ whole genome shotgun (WGS) entry which is preliminary data.</text>
</comment>
<name>G9MJR0_HYPVG</name>
<dbReference type="OrthoDB" id="5416097at2759"/>
<dbReference type="VEuPathDB" id="FungiDB:TRIVIDRAFT_219483"/>
<gene>
    <name evidence="2" type="ORF">TRIVIDRAFT_219483</name>
</gene>
<evidence type="ECO:0000313" key="3">
    <source>
        <dbReference type="Proteomes" id="UP000007115"/>
    </source>
</evidence>
<organism evidence="2 3">
    <name type="scientific">Hypocrea virens (strain Gv29-8 / FGSC 10586)</name>
    <name type="common">Gliocladium virens</name>
    <name type="synonym">Trichoderma virens</name>
    <dbReference type="NCBI Taxonomy" id="413071"/>
    <lineage>
        <taxon>Eukaryota</taxon>
        <taxon>Fungi</taxon>
        <taxon>Dikarya</taxon>
        <taxon>Ascomycota</taxon>
        <taxon>Pezizomycotina</taxon>
        <taxon>Sordariomycetes</taxon>
        <taxon>Hypocreomycetidae</taxon>
        <taxon>Hypocreales</taxon>
        <taxon>Hypocreaceae</taxon>
        <taxon>Trichoderma</taxon>
    </lineage>
</organism>
<dbReference type="AlphaFoldDB" id="G9MJR0"/>
<reference evidence="2 3" key="1">
    <citation type="journal article" date="2011" name="Genome Biol.">
        <title>Comparative genome sequence analysis underscores mycoparasitism as the ancestral life style of Trichoderma.</title>
        <authorList>
            <person name="Kubicek C.P."/>
            <person name="Herrera-Estrella A."/>
            <person name="Seidl-Seiboth V."/>
            <person name="Martinez D.A."/>
            <person name="Druzhinina I.S."/>
            <person name="Thon M."/>
            <person name="Zeilinger S."/>
            <person name="Casas-Flores S."/>
            <person name="Horwitz B.A."/>
            <person name="Mukherjee P.K."/>
            <person name="Mukherjee M."/>
            <person name="Kredics L."/>
            <person name="Alcaraz L.D."/>
            <person name="Aerts A."/>
            <person name="Antal Z."/>
            <person name="Atanasova L."/>
            <person name="Cervantes-Badillo M.G."/>
            <person name="Challacombe J."/>
            <person name="Chertkov O."/>
            <person name="McCluskey K."/>
            <person name="Coulpier F."/>
            <person name="Deshpande N."/>
            <person name="von Doehren H."/>
            <person name="Ebbole D.J."/>
            <person name="Esquivel-Naranjo E.U."/>
            <person name="Fekete E."/>
            <person name="Flipphi M."/>
            <person name="Glaser F."/>
            <person name="Gomez-Rodriguez E.Y."/>
            <person name="Gruber S."/>
            <person name="Han C."/>
            <person name="Henrissat B."/>
            <person name="Hermosa R."/>
            <person name="Hernandez-Onate M."/>
            <person name="Karaffa L."/>
            <person name="Kosti I."/>
            <person name="Le Crom S."/>
            <person name="Lindquist E."/>
            <person name="Lucas S."/>
            <person name="Luebeck M."/>
            <person name="Luebeck P.S."/>
            <person name="Margeot A."/>
            <person name="Metz B."/>
            <person name="Misra M."/>
            <person name="Nevalainen H."/>
            <person name="Omann M."/>
            <person name="Packer N."/>
            <person name="Perrone G."/>
            <person name="Uresti-Rivera E.E."/>
            <person name="Salamov A."/>
            <person name="Schmoll M."/>
            <person name="Seiboth B."/>
            <person name="Shapiro H."/>
            <person name="Sukno S."/>
            <person name="Tamayo-Ramos J.A."/>
            <person name="Tisch D."/>
            <person name="Wiest A."/>
            <person name="Wilkinson H.H."/>
            <person name="Zhang M."/>
            <person name="Coutinho P.M."/>
            <person name="Kenerley C.M."/>
            <person name="Monte E."/>
            <person name="Baker S.E."/>
            <person name="Grigoriev I.V."/>
        </authorList>
    </citation>
    <scope>NUCLEOTIDE SEQUENCE [LARGE SCALE GENOMIC DNA]</scope>
    <source>
        <strain evidence="3">Gv29-8 / FGSC 10586</strain>
    </source>
</reference>
<dbReference type="EMBL" id="ABDF02000003">
    <property type="protein sequence ID" value="EHK25722.1"/>
    <property type="molecule type" value="Genomic_DNA"/>
</dbReference>
<dbReference type="OMA" id="AGITHIR"/>
<sequence>MDPEERELRDAVLGLDKQQRQYVLYLHRNQKFGPLLNLASKESSFITELLWDEMKEEKVYSCVGDLEIRKDLFHDLMKMNKQHNLAIKLNAAVFAIFMVAPINSLKASLQNHIRLNNQAEIQSFVGQCSNTARFSIQACMSASAGITHIRTPSLASSQGSGRSADASKLCKQRDSEMCVITGMPHPEACYIFPFAGSKRSKTYNILSALRAFWGDEIANRISALIQNRDVTESPENLISLNRQIHYWFDNGFMALKPLRKNPDGSVDVQLHWLRQSSLKPSDLILQSHAIENWTISAGIDSQCWGEIRAHRFSGLRLRTGQVFTLRPRDRPKAEAPNFDLLLLSWDLLRVGAISGAAEIADLSIVDSDDDDDYCGISEQEEMDHENDYSQV</sequence>
<dbReference type="Proteomes" id="UP000007115">
    <property type="component" value="Unassembled WGS sequence"/>
</dbReference>
<dbReference type="Pfam" id="PF13391">
    <property type="entry name" value="HNH_2"/>
    <property type="match status" value="1"/>
</dbReference>
<accession>G9MJR0</accession>